<accession>A0A4Y2SBJ4</accession>
<organism evidence="1 2">
    <name type="scientific">Araneus ventricosus</name>
    <name type="common">Orbweaver spider</name>
    <name type="synonym">Epeira ventricosa</name>
    <dbReference type="NCBI Taxonomy" id="182803"/>
    <lineage>
        <taxon>Eukaryota</taxon>
        <taxon>Metazoa</taxon>
        <taxon>Ecdysozoa</taxon>
        <taxon>Arthropoda</taxon>
        <taxon>Chelicerata</taxon>
        <taxon>Arachnida</taxon>
        <taxon>Araneae</taxon>
        <taxon>Araneomorphae</taxon>
        <taxon>Entelegynae</taxon>
        <taxon>Araneoidea</taxon>
        <taxon>Araneidae</taxon>
        <taxon>Araneus</taxon>
    </lineage>
</organism>
<sequence>MLARLKNAAKVQAVSLEPLTIQPHLAPNLGTKHLSETRFSSESDVETTSENWFSRQGRDFYQARLKKLALHSDKCRNRFADYVEK</sequence>
<dbReference type="EMBL" id="BGPR01020429">
    <property type="protein sequence ID" value="GBN84640.1"/>
    <property type="molecule type" value="Genomic_DNA"/>
</dbReference>
<evidence type="ECO:0000313" key="1">
    <source>
        <dbReference type="EMBL" id="GBN84640.1"/>
    </source>
</evidence>
<reference evidence="1 2" key="1">
    <citation type="journal article" date="2019" name="Sci. Rep.">
        <title>Orb-weaving spider Araneus ventricosus genome elucidates the spidroin gene catalogue.</title>
        <authorList>
            <person name="Kono N."/>
            <person name="Nakamura H."/>
            <person name="Ohtoshi R."/>
            <person name="Moran D.A.P."/>
            <person name="Shinohara A."/>
            <person name="Yoshida Y."/>
            <person name="Fujiwara M."/>
            <person name="Mori M."/>
            <person name="Tomita M."/>
            <person name="Arakawa K."/>
        </authorList>
    </citation>
    <scope>NUCLEOTIDE SEQUENCE [LARGE SCALE GENOMIC DNA]</scope>
</reference>
<protein>
    <recommendedName>
        <fullName evidence="3">DUF4817 domain-containing protein</fullName>
    </recommendedName>
</protein>
<dbReference type="AlphaFoldDB" id="A0A4Y2SBJ4"/>
<evidence type="ECO:0000313" key="2">
    <source>
        <dbReference type="Proteomes" id="UP000499080"/>
    </source>
</evidence>
<gene>
    <name evidence="1" type="ORF">AVEN_246785_1</name>
</gene>
<dbReference type="Proteomes" id="UP000499080">
    <property type="component" value="Unassembled WGS sequence"/>
</dbReference>
<evidence type="ECO:0008006" key="3">
    <source>
        <dbReference type="Google" id="ProtNLM"/>
    </source>
</evidence>
<keyword evidence="2" id="KW-1185">Reference proteome</keyword>
<comment type="caution">
    <text evidence="1">The sequence shown here is derived from an EMBL/GenBank/DDBJ whole genome shotgun (WGS) entry which is preliminary data.</text>
</comment>
<name>A0A4Y2SBJ4_ARAVE</name>
<proteinExistence type="predicted"/>